<dbReference type="Pfam" id="PF14359">
    <property type="entry name" value="DUF4406"/>
    <property type="match status" value="1"/>
</dbReference>
<sequence length="120" mass="13104">MSGALPVLYLCGPMTGLPDFNYPAFNSAARLLRRRGFEVLNPAENKLAGEPGWCDYMKAAIGQLVRADALAVLPGADKSRGAGVETRLAIALGMEVRAVRYWLTKQEQDAYMARLQTTTK</sequence>
<dbReference type="GeneID" id="55006968"/>
<gene>
    <name evidence="1" type="primary">55</name>
    <name evidence="1" type="ORF">PBI_ANDREW_55</name>
</gene>
<proteinExistence type="predicted"/>
<dbReference type="InterPro" id="IPR025518">
    <property type="entry name" value="DUF4406"/>
</dbReference>
<evidence type="ECO:0000313" key="2">
    <source>
        <dbReference type="Proteomes" id="UP000274668"/>
    </source>
</evidence>
<dbReference type="SUPFAM" id="SSF52309">
    <property type="entry name" value="N-(deoxy)ribosyltransferase-like"/>
    <property type="match status" value="1"/>
</dbReference>
<evidence type="ECO:0000313" key="1">
    <source>
        <dbReference type="EMBL" id="AYN56869.1"/>
    </source>
</evidence>
<dbReference type="KEGG" id="vg:55006968"/>
<dbReference type="EMBL" id="MH834595">
    <property type="protein sequence ID" value="AYN56869.1"/>
    <property type="molecule type" value="Genomic_DNA"/>
</dbReference>
<reference evidence="1 2" key="1">
    <citation type="submission" date="2018-09" db="EMBL/GenBank/DDBJ databases">
        <authorList>
            <person name="Rimple P.A."/>
            <person name="Stoner T.H."/>
            <person name="Garlena R.A."/>
            <person name="Russell D.A."/>
            <person name="Pope W.H."/>
            <person name="Jacobs-Sera D."/>
            <person name="Hatfull G.F."/>
        </authorList>
    </citation>
    <scope>NUCLEOTIDE SEQUENCE [LARGE SCALE GENOMIC DNA]</scope>
</reference>
<dbReference type="Gene3D" id="3.40.50.450">
    <property type="match status" value="1"/>
</dbReference>
<dbReference type="RefSeq" id="YP_009815741.1">
    <property type="nucleotide sequence ID" value="NC_048098.1"/>
</dbReference>
<accession>A0A3G2KD11</accession>
<organism evidence="1 2">
    <name type="scientific">Arthrobacter phage Andrew</name>
    <dbReference type="NCBI Taxonomy" id="2419946"/>
    <lineage>
        <taxon>Viruses</taxon>
        <taxon>Duplodnaviria</taxon>
        <taxon>Heunggongvirae</taxon>
        <taxon>Uroviricota</taxon>
        <taxon>Caudoviricetes</taxon>
        <taxon>Andrewvirus</taxon>
        <taxon>Andrewvirus andrew</taxon>
    </lineage>
</organism>
<keyword evidence="2" id="KW-1185">Reference proteome</keyword>
<name>A0A3G2KD11_9CAUD</name>
<protein>
    <submittedName>
        <fullName evidence="1">Deoxycytidylate deaminase</fullName>
    </submittedName>
</protein>
<dbReference type="Proteomes" id="UP000274668">
    <property type="component" value="Segment"/>
</dbReference>